<comment type="caution">
    <text evidence="1">The sequence shown here is derived from an EMBL/GenBank/DDBJ whole genome shotgun (WGS) entry which is preliminary data.</text>
</comment>
<evidence type="ECO:0000313" key="2">
    <source>
        <dbReference type="Proteomes" id="UP001067235"/>
    </source>
</evidence>
<dbReference type="InterPro" id="IPR023846">
    <property type="entry name" value="CHP04042_MSMEG0570"/>
</dbReference>
<dbReference type="RefSeq" id="WP_301574423.1">
    <property type="nucleotide sequence ID" value="NZ_JAPWIE010000012.1"/>
</dbReference>
<accession>A0ABT4N3U2</accession>
<sequence>MPEMTFTVQWPDGARQQCYSPSLVMHEHLEVGAEYPVAEFVARTTTALGIASDRVRAKFGFACTSAAAQLADIENVAERIPEGTVVVLAMTGAELIAPQDTGIARGR</sequence>
<dbReference type="Proteomes" id="UP001067235">
    <property type="component" value="Unassembled WGS sequence"/>
</dbReference>
<dbReference type="NCBIfam" id="TIGR04042">
    <property type="entry name" value="MSMEG_0570_fam"/>
    <property type="match status" value="1"/>
</dbReference>
<protein>
    <submittedName>
        <fullName evidence="1">MSMEG_0570 family nitrogen starvation response protein</fullName>
    </submittedName>
</protein>
<dbReference type="EMBL" id="JAPWIE010000012">
    <property type="protein sequence ID" value="MCZ4553719.1"/>
    <property type="molecule type" value="Genomic_DNA"/>
</dbReference>
<organism evidence="1 2">
    <name type="scientific">Gordonia rubripertincta</name>
    <name type="common">Rhodococcus corallinus</name>
    <dbReference type="NCBI Taxonomy" id="36822"/>
    <lineage>
        <taxon>Bacteria</taxon>
        <taxon>Bacillati</taxon>
        <taxon>Actinomycetota</taxon>
        <taxon>Actinomycetes</taxon>
        <taxon>Mycobacteriales</taxon>
        <taxon>Gordoniaceae</taxon>
        <taxon>Gordonia</taxon>
    </lineage>
</organism>
<name>A0ABT4N3U2_GORRU</name>
<gene>
    <name evidence="1" type="ORF">O4213_27270</name>
</gene>
<evidence type="ECO:0000313" key="1">
    <source>
        <dbReference type="EMBL" id="MCZ4553719.1"/>
    </source>
</evidence>
<reference evidence="1" key="1">
    <citation type="submission" date="2022-12" db="EMBL/GenBank/DDBJ databases">
        <authorList>
            <person name="Krivoruchko A.V."/>
            <person name="Elkin A."/>
        </authorList>
    </citation>
    <scope>NUCLEOTIDE SEQUENCE</scope>
    <source>
        <strain evidence="1">IEGM 1388</strain>
    </source>
</reference>
<proteinExistence type="predicted"/>
<keyword evidence="2" id="KW-1185">Reference proteome</keyword>